<evidence type="ECO:0000259" key="8">
    <source>
        <dbReference type="PROSITE" id="PS51900"/>
    </source>
</evidence>
<evidence type="ECO:0000259" key="7">
    <source>
        <dbReference type="PROSITE" id="PS51898"/>
    </source>
</evidence>
<dbReference type="InterPro" id="IPR044068">
    <property type="entry name" value="CB"/>
</dbReference>
<dbReference type="AlphaFoldDB" id="A0A1G2DG50"/>
<evidence type="ECO:0000256" key="2">
    <source>
        <dbReference type="ARBA" id="ARBA00022908"/>
    </source>
</evidence>
<protein>
    <recommendedName>
        <fullName evidence="11">Tyrosine recombinase XerC</fullName>
    </recommendedName>
</protein>
<evidence type="ECO:0000256" key="3">
    <source>
        <dbReference type="ARBA" id="ARBA00023125"/>
    </source>
</evidence>
<dbReference type="InterPro" id="IPR002104">
    <property type="entry name" value="Integrase_catalytic"/>
</dbReference>
<dbReference type="Gene3D" id="1.10.443.10">
    <property type="entry name" value="Intergrase catalytic core"/>
    <property type="match status" value="1"/>
</dbReference>
<dbReference type="InterPro" id="IPR050090">
    <property type="entry name" value="Tyrosine_recombinase_XerCD"/>
</dbReference>
<dbReference type="InterPro" id="IPR011010">
    <property type="entry name" value="DNA_brk_join_enz"/>
</dbReference>
<feature type="region of interest" description="Disordered" evidence="6">
    <location>
        <begin position="310"/>
        <end position="330"/>
    </location>
</feature>
<name>A0A1G2DG50_9BACT</name>
<feature type="domain" description="Core-binding (CB)" evidence="8">
    <location>
        <begin position="1"/>
        <end position="90"/>
    </location>
</feature>
<dbReference type="Pfam" id="PF00589">
    <property type="entry name" value="Phage_integrase"/>
    <property type="match status" value="1"/>
</dbReference>
<dbReference type="PROSITE" id="PS51898">
    <property type="entry name" value="TYR_RECOMBINASE"/>
    <property type="match status" value="1"/>
</dbReference>
<organism evidence="9 10">
    <name type="scientific">Candidatus Lloydbacteria bacterium RIFCSPHIGHO2_02_FULL_51_22</name>
    <dbReference type="NCBI Taxonomy" id="1798663"/>
    <lineage>
        <taxon>Bacteria</taxon>
        <taxon>Candidatus Lloydiibacteriota</taxon>
    </lineage>
</organism>
<dbReference type="GO" id="GO:0006310">
    <property type="term" value="P:DNA recombination"/>
    <property type="evidence" value="ECO:0007669"/>
    <property type="project" value="UniProtKB-KW"/>
</dbReference>
<dbReference type="PANTHER" id="PTHR30349">
    <property type="entry name" value="PHAGE INTEGRASE-RELATED"/>
    <property type="match status" value="1"/>
</dbReference>
<dbReference type="InterPro" id="IPR010998">
    <property type="entry name" value="Integrase_recombinase_N"/>
</dbReference>
<dbReference type="PROSITE" id="PS51900">
    <property type="entry name" value="CB"/>
    <property type="match status" value="1"/>
</dbReference>
<dbReference type="CDD" id="cd00798">
    <property type="entry name" value="INT_XerDC_C"/>
    <property type="match status" value="1"/>
</dbReference>
<dbReference type="Proteomes" id="UP000178099">
    <property type="component" value="Unassembled WGS sequence"/>
</dbReference>
<comment type="caution">
    <text evidence="9">The sequence shown here is derived from an EMBL/GenBank/DDBJ whole genome shotgun (WGS) entry which is preliminary data.</text>
</comment>
<evidence type="ECO:0000313" key="9">
    <source>
        <dbReference type="EMBL" id="OGZ12412.1"/>
    </source>
</evidence>
<dbReference type="PANTHER" id="PTHR30349:SF41">
    <property type="entry name" value="INTEGRASE_RECOMBINASE PROTEIN MJ0367-RELATED"/>
    <property type="match status" value="1"/>
</dbReference>
<dbReference type="GO" id="GO:0015074">
    <property type="term" value="P:DNA integration"/>
    <property type="evidence" value="ECO:0007669"/>
    <property type="project" value="UniProtKB-KW"/>
</dbReference>
<accession>A0A1G2DG50</accession>
<keyword evidence="2" id="KW-0229">DNA integration</keyword>
<evidence type="ECO:0000256" key="1">
    <source>
        <dbReference type="ARBA" id="ARBA00008857"/>
    </source>
</evidence>
<evidence type="ECO:0000256" key="5">
    <source>
        <dbReference type="PROSITE-ProRule" id="PRU01248"/>
    </source>
</evidence>
<dbReference type="Pfam" id="PF02899">
    <property type="entry name" value="Phage_int_SAM_1"/>
    <property type="match status" value="1"/>
</dbReference>
<reference evidence="9 10" key="1">
    <citation type="journal article" date="2016" name="Nat. Commun.">
        <title>Thousands of microbial genomes shed light on interconnected biogeochemical processes in an aquifer system.</title>
        <authorList>
            <person name="Anantharaman K."/>
            <person name="Brown C.T."/>
            <person name="Hug L.A."/>
            <person name="Sharon I."/>
            <person name="Castelle C.J."/>
            <person name="Probst A.J."/>
            <person name="Thomas B.C."/>
            <person name="Singh A."/>
            <person name="Wilkins M.J."/>
            <person name="Karaoz U."/>
            <person name="Brodie E.L."/>
            <person name="Williams K.H."/>
            <person name="Hubbard S.S."/>
            <person name="Banfield J.F."/>
        </authorList>
    </citation>
    <scope>NUCLEOTIDE SEQUENCE [LARGE SCALE GENOMIC DNA]</scope>
</reference>
<keyword evidence="4" id="KW-0233">DNA recombination</keyword>
<dbReference type="GO" id="GO:0003677">
    <property type="term" value="F:DNA binding"/>
    <property type="evidence" value="ECO:0007669"/>
    <property type="project" value="UniProtKB-UniRule"/>
</dbReference>
<evidence type="ECO:0008006" key="11">
    <source>
        <dbReference type="Google" id="ProtNLM"/>
    </source>
</evidence>
<keyword evidence="3 5" id="KW-0238">DNA-binding</keyword>
<dbReference type="Gene3D" id="1.10.150.130">
    <property type="match status" value="1"/>
</dbReference>
<evidence type="ECO:0000313" key="10">
    <source>
        <dbReference type="Proteomes" id="UP000178099"/>
    </source>
</evidence>
<dbReference type="SUPFAM" id="SSF56349">
    <property type="entry name" value="DNA breaking-rejoining enzymes"/>
    <property type="match status" value="1"/>
</dbReference>
<dbReference type="EMBL" id="MHLN01000005">
    <property type="protein sequence ID" value="OGZ12412.1"/>
    <property type="molecule type" value="Genomic_DNA"/>
</dbReference>
<evidence type="ECO:0000256" key="6">
    <source>
        <dbReference type="SAM" id="MobiDB-lite"/>
    </source>
</evidence>
<comment type="similarity">
    <text evidence="1">Belongs to the 'phage' integrase family.</text>
</comment>
<gene>
    <name evidence="9" type="ORF">A3D67_00700</name>
</gene>
<proteinExistence type="inferred from homology"/>
<feature type="domain" description="Tyr recombinase" evidence="7">
    <location>
        <begin position="110"/>
        <end position="301"/>
    </location>
</feature>
<dbReference type="InterPro" id="IPR013762">
    <property type="entry name" value="Integrase-like_cat_sf"/>
</dbReference>
<sequence length="330" mass="37821">MDLPKLKQEYLEYLEIEKGRALRTIENYNHYLSRFLTLSSAKKPSDITEETVRTFRLRLNRPREGMGSPVSRKTQNYHLIALRGFLKYLARRNVATLPADRIELAREVGRTFDLISEDELSRLLRAPDGDTLIALRDRAILELLFSTGLRVSELCALPRYLDWNRDEISVRGKGGKVRLVFLSESSKAAVKTYLLKRTDMSDALFVHYGPGARAADEKENAARESHHISKRSVERIVKQYAVKAGIDKRVTPHTIRHMFATDLLRNGADIRSVQMLLGHASITTTQVYTHITDTHLKEIHKNFHGKKSLSRLVGELPKRQRRRPADEAGR</sequence>
<dbReference type="InterPro" id="IPR004107">
    <property type="entry name" value="Integrase_SAM-like_N"/>
</dbReference>
<evidence type="ECO:0000256" key="4">
    <source>
        <dbReference type="ARBA" id="ARBA00023172"/>
    </source>
</evidence>